<dbReference type="STRING" id="6313.A0A0K0D347"/>
<evidence type="ECO:0000256" key="7">
    <source>
        <dbReference type="ARBA" id="ARBA00022597"/>
    </source>
</evidence>
<comment type="similarity">
    <text evidence="3">Belongs to the SWEET sugar transporter family.</text>
</comment>
<organism evidence="16 17">
    <name type="scientific">Angiostrongylus cantonensis</name>
    <name type="common">Rat lungworm</name>
    <dbReference type="NCBI Taxonomy" id="6313"/>
    <lineage>
        <taxon>Eukaryota</taxon>
        <taxon>Metazoa</taxon>
        <taxon>Ecdysozoa</taxon>
        <taxon>Nematoda</taxon>
        <taxon>Chromadorea</taxon>
        <taxon>Rhabditida</taxon>
        <taxon>Rhabditina</taxon>
        <taxon>Rhabditomorpha</taxon>
        <taxon>Strongyloidea</taxon>
        <taxon>Metastrongylidae</taxon>
        <taxon>Angiostrongylus</taxon>
    </lineage>
</organism>
<dbReference type="GO" id="GO:0051119">
    <property type="term" value="F:sugar transmembrane transporter activity"/>
    <property type="evidence" value="ECO:0007669"/>
    <property type="project" value="InterPro"/>
</dbReference>
<keyword evidence="7" id="KW-0762">Sugar transport</keyword>
<dbReference type="OrthoDB" id="409725at2759"/>
<evidence type="ECO:0000256" key="6">
    <source>
        <dbReference type="ARBA" id="ARBA00022475"/>
    </source>
</evidence>
<evidence type="ECO:0000313" key="16">
    <source>
        <dbReference type="Proteomes" id="UP000035642"/>
    </source>
</evidence>
<evidence type="ECO:0000256" key="1">
    <source>
        <dbReference type="ARBA" id="ARBA00004651"/>
    </source>
</evidence>
<dbReference type="AlphaFoldDB" id="A0A0K0D347"/>
<evidence type="ECO:0000256" key="14">
    <source>
        <dbReference type="SAM" id="MobiDB-lite"/>
    </source>
</evidence>
<proteinExistence type="inferred from homology"/>
<name>A0A0K0D347_ANGCA</name>
<accession>A0A0K0D347</accession>
<evidence type="ECO:0000256" key="13">
    <source>
        <dbReference type="ARBA" id="ARBA00055578"/>
    </source>
</evidence>
<evidence type="ECO:0000256" key="10">
    <source>
        <dbReference type="ARBA" id="ARBA00022989"/>
    </source>
</evidence>
<keyword evidence="9" id="KW-0677">Repeat</keyword>
<dbReference type="PANTHER" id="PTHR10791:SF246">
    <property type="entry name" value="SUGAR TRANSPORTER SWEET1"/>
    <property type="match status" value="1"/>
</dbReference>
<dbReference type="Pfam" id="PF03083">
    <property type="entry name" value="MtN3_slv"/>
    <property type="match status" value="2"/>
</dbReference>
<evidence type="ECO:0000256" key="3">
    <source>
        <dbReference type="ARBA" id="ARBA00007809"/>
    </source>
</evidence>
<comment type="function">
    <text evidence="13">Mediates both low-affinity uptake and efflux of sugar across the membrane.</text>
</comment>
<feature type="transmembrane region" description="Helical" evidence="15">
    <location>
        <begin position="161"/>
        <end position="182"/>
    </location>
</feature>
<feature type="region of interest" description="Disordered" evidence="14">
    <location>
        <begin position="346"/>
        <end position="378"/>
    </location>
</feature>
<evidence type="ECO:0000256" key="4">
    <source>
        <dbReference type="ARBA" id="ARBA00021741"/>
    </source>
</evidence>
<evidence type="ECO:0000256" key="8">
    <source>
        <dbReference type="ARBA" id="ARBA00022692"/>
    </source>
</evidence>
<sequence>MFEVFTDGFSFLNLLSLAAFFTTVGLFFCGIPICRQIWKRKDTTEISGAPFLMGVLGGCCWMTYGYLKKDHTVLVVTGCQVILYSSYSIFYWLMSKEKLFITIKVSVVLAMCAALIGSVKLFGMKVFHPLGIVCMTLNIGDFAAPLAGLRVVIRRGATSTLPLPLCIANFMVSSEWFLYGLLVRDVYLITPNGIGSALAVGQLFLFIILPRKPGQRSLIARICGCCGSSEKEIDLEAPIKEIMPEMDGSEQKSEEHFTRALRWSKKMIANVNTVAEELEHVIGMASIHHQDHSNFMYSETIGDEDTISEKTAEATLNSNMGKNLRDAFKKGDLILNPETLARKLASSQRFSSDAPAASIRRSVSSPDLCDQTDAKSVV</sequence>
<keyword evidence="10 15" id="KW-1133">Transmembrane helix</keyword>
<keyword evidence="11" id="KW-0333">Golgi apparatus</keyword>
<comment type="subcellular location">
    <subcellularLocation>
        <location evidence="1">Cell membrane</location>
        <topology evidence="1">Multi-pass membrane protein</topology>
    </subcellularLocation>
    <subcellularLocation>
        <location evidence="2">Golgi apparatus membrane</location>
        <topology evidence="2">Multi-pass membrane protein</topology>
    </subcellularLocation>
</comment>
<keyword evidence="16" id="KW-1185">Reference proteome</keyword>
<feature type="transmembrane region" description="Helical" evidence="15">
    <location>
        <begin position="73"/>
        <end position="93"/>
    </location>
</feature>
<evidence type="ECO:0000313" key="17">
    <source>
        <dbReference type="WBParaSite" id="ACAC_0000449201-mRNA-1"/>
    </source>
</evidence>
<dbReference type="FunFam" id="1.20.1280.290:FF:000004">
    <property type="entry name" value="Sugar transporter SWEET"/>
    <property type="match status" value="1"/>
</dbReference>
<feature type="transmembrane region" description="Helical" evidence="15">
    <location>
        <begin position="188"/>
        <end position="209"/>
    </location>
</feature>
<dbReference type="FunFam" id="1.20.1280.290:FF:000010">
    <property type="entry name" value="Sugar transporter SWEET"/>
    <property type="match status" value="1"/>
</dbReference>
<keyword evidence="5" id="KW-0813">Transport</keyword>
<feature type="transmembrane region" description="Helical" evidence="15">
    <location>
        <begin position="130"/>
        <end position="149"/>
    </location>
</feature>
<dbReference type="InterPro" id="IPR004316">
    <property type="entry name" value="SWEET_rpt"/>
</dbReference>
<feature type="transmembrane region" description="Helical" evidence="15">
    <location>
        <begin position="105"/>
        <end position="124"/>
    </location>
</feature>
<reference evidence="16" key="1">
    <citation type="submission" date="2012-09" db="EMBL/GenBank/DDBJ databases">
        <authorList>
            <person name="Martin A.A."/>
        </authorList>
    </citation>
    <scope>NUCLEOTIDE SEQUENCE</scope>
</reference>
<dbReference type="InterPro" id="IPR047664">
    <property type="entry name" value="SWEET"/>
</dbReference>
<feature type="transmembrane region" description="Helical" evidence="15">
    <location>
        <begin position="46"/>
        <end position="67"/>
    </location>
</feature>
<feature type="transmembrane region" description="Helical" evidence="15">
    <location>
        <begin position="12"/>
        <end position="34"/>
    </location>
</feature>
<reference evidence="17" key="2">
    <citation type="submission" date="2017-02" db="UniProtKB">
        <authorList>
            <consortium name="WormBaseParasite"/>
        </authorList>
    </citation>
    <scope>IDENTIFICATION</scope>
</reference>
<dbReference type="GO" id="GO:0005886">
    <property type="term" value="C:plasma membrane"/>
    <property type="evidence" value="ECO:0007669"/>
    <property type="project" value="UniProtKB-SubCell"/>
</dbReference>
<keyword evidence="8 15" id="KW-0812">Transmembrane</keyword>
<dbReference type="PANTHER" id="PTHR10791">
    <property type="entry name" value="RAG1-ACTIVATING PROTEIN 1"/>
    <property type="match status" value="1"/>
</dbReference>
<evidence type="ECO:0000256" key="11">
    <source>
        <dbReference type="ARBA" id="ARBA00023034"/>
    </source>
</evidence>
<evidence type="ECO:0000256" key="12">
    <source>
        <dbReference type="ARBA" id="ARBA00023136"/>
    </source>
</evidence>
<evidence type="ECO:0000256" key="15">
    <source>
        <dbReference type="SAM" id="Phobius"/>
    </source>
</evidence>
<evidence type="ECO:0000256" key="2">
    <source>
        <dbReference type="ARBA" id="ARBA00004653"/>
    </source>
</evidence>
<evidence type="ECO:0000256" key="9">
    <source>
        <dbReference type="ARBA" id="ARBA00022737"/>
    </source>
</evidence>
<dbReference type="Gene3D" id="1.20.1280.290">
    <property type="match status" value="2"/>
</dbReference>
<evidence type="ECO:0000256" key="5">
    <source>
        <dbReference type="ARBA" id="ARBA00022448"/>
    </source>
</evidence>
<dbReference type="GO" id="GO:0000139">
    <property type="term" value="C:Golgi membrane"/>
    <property type="evidence" value="ECO:0007669"/>
    <property type="project" value="UniProtKB-SubCell"/>
</dbReference>
<dbReference type="WBParaSite" id="ACAC_0000449201-mRNA-1">
    <property type="protein sequence ID" value="ACAC_0000449201-mRNA-1"/>
    <property type="gene ID" value="ACAC_0000449201"/>
</dbReference>
<dbReference type="Proteomes" id="UP000035642">
    <property type="component" value="Unassembled WGS sequence"/>
</dbReference>
<keyword evidence="12 15" id="KW-0472">Membrane</keyword>
<keyword evidence="6" id="KW-1003">Cell membrane</keyword>
<protein>
    <recommendedName>
        <fullName evidence="4">Sugar transporter SWEET1</fullName>
    </recommendedName>
</protein>